<dbReference type="EnsemblPlants" id="Kaladp0631s0003.1.v1.1">
    <property type="protein sequence ID" value="Kaladp0631s0003.1.v1.1.CDS.1"/>
    <property type="gene ID" value="Kaladp0631s0003.v1.1"/>
</dbReference>
<accession>A0A7N0VEZ6</accession>
<feature type="compositionally biased region" description="Low complexity" evidence="1">
    <location>
        <begin position="57"/>
        <end position="67"/>
    </location>
</feature>
<keyword evidence="3" id="KW-1185">Reference proteome</keyword>
<evidence type="ECO:0000313" key="2">
    <source>
        <dbReference type="EnsemblPlants" id="Kaladp0631s0003.1.v1.1.CDS.1"/>
    </source>
</evidence>
<dbReference type="Gramene" id="Kaladp0631s0003.1.v1.1">
    <property type="protein sequence ID" value="Kaladp0631s0003.1.v1.1.CDS.1"/>
    <property type="gene ID" value="Kaladp0631s0003.v1.1"/>
</dbReference>
<evidence type="ECO:0000313" key="3">
    <source>
        <dbReference type="Proteomes" id="UP000594263"/>
    </source>
</evidence>
<dbReference type="Proteomes" id="UP000594263">
    <property type="component" value="Unplaced"/>
</dbReference>
<evidence type="ECO:0000256" key="1">
    <source>
        <dbReference type="SAM" id="MobiDB-lite"/>
    </source>
</evidence>
<feature type="compositionally biased region" description="Polar residues" evidence="1">
    <location>
        <begin position="18"/>
        <end position="27"/>
    </location>
</feature>
<reference evidence="2" key="1">
    <citation type="submission" date="2021-01" db="UniProtKB">
        <authorList>
            <consortium name="EnsemblPlants"/>
        </authorList>
    </citation>
    <scope>IDENTIFICATION</scope>
</reference>
<organism evidence="2 3">
    <name type="scientific">Kalanchoe fedtschenkoi</name>
    <name type="common">Lavender scallops</name>
    <name type="synonym">South American air plant</name>
    <dbReference type="NCBI Taxonomy" id="63787"/>
    <lineage>
        <taxon>Eukaryota</taxon>
        <taxon>Viridiplantae</taxon>
        <taxon>Streptophyta</taxon>
        <taxon>Embryophyta</taxon>
        <taxon>Tracheophyta</taxon>
        <taxon>Spermatophyta</taxon>
        <taxon>Magnoliopsida</taxon>
        <taxon>eudicotyledons</taxon>
        <taxon>Gunneridae</taxon>
        <taxon>Pentapetalae</taxon>
        <taxon>Saxifragales</taxon>
        <taxon>Crassulaceae</taxon>
        <taxon>Kalanchoe</taxon>
    </lineage>
</organism>
<dbReference type="AlphaFoldDB" id="A0A7N0VEZ6"/>
<protein>
    <submittedName>
        <fullName evidence="2">Uncharacterized protein</fullName>
    </submittedName>
</protein>
<sequence>MSMRPAKPVLFRCRPQTAPESAQTTPTQLERFPVHGRLRVLFQLLSAATLDSEVLNSSSTSASSAAAGEAKCTRQSARMTKIRGMIGAKEEGLDR</sequence>
<feature type="region of interest" description="Disordered" evidence="1">
    <location>
        <begin position="57"/>
        <end position="76"/>
    </location>
</feature>
<feature type="region of interest" description="Disordered" evidence="1">
    <location>
        <begin position="1"/>
        <end position="27"/>
    </location>
</feature>
<proteinExistence type="predicted"/>
<name>A0A7N0VEZ6_KALFE</name>